<name>A0A4S8X2T1_AURPU</name>
<sequence>MDPEPWTPEDAPAVWKLTTTARSLFLNDQTSLFSSNVINADQGGKAPSAMTGSLVTFAARSPTGCSECRRKKVKCCRSKPTSILLFPLAPPSFRERLVSSALRAPSLLYALLAASCSHHARLACNSTSQKNILRYTNIALTALQNALASQADRVELSDVASAIVLCTNDACNGNPSSFYTHLSGAKHLLQSLVDQEHTGNENSFVQWLAKWFATLDVCASASGSYRSVITNDSYPLLETLPRPRLAQPDDLCGYSLELMPLISRIGQLANQDPSLWSSPLILDEISQLEAYTGMFYEPDKPGTLADTDPITREEKMRNTNNAFASSALLHLYRRVYQFPKDHHMVRTAIQNILRAVENLTASSTTIVLLLWPIFSAGCETDNAEERRSINMRMQHMESLGLGNFKQARAAMNSYWSSGTHLTWGQYLENHGSVFVLF</sequence>
<dbReference type="CDD" id="cd00067">
    <property type="entry name" value="GAL4"/>
    <property type="match status" value="1"/>
</dbReference>
<gene>
    <name evidence="3" type="ORF">D6D22_09114</name>
</gene>
<dbReference type="Pfam" id="PF11951">
    <property type="entry name" value="Fungal_trans_2"/>
    <property type="match status" value="1"/>
</dbReference>
<dbReference type="GO" id="GO:0008270">
    <property type="term" value="F:zinc ion binding"/>
    <property type="evidence" value="ECO:0007669"/>
    <property type="project" value="InterPro"/>
</dbReference>
<dbReference type="Proteomes" id="UP000310687">
    <property type="component" value="Unassembled WGS sequence"/>
</dbReference>
<accession>A0A4S8X2T1</accession>
<dbReference type="PANTHER" id="PTHR37534">
    <property type="entry name" value="TRANSCRIPTIONAL ACTIVATOR PROTEIN UGA3"/>
    <property type="match status" value="1"/>
</dbReference>
<comment type="caution">
    <text evidence="3">The sequence shown here is derived from an EMBL/GenBank/DDBJ whole genome shotgun (WGS) entry which is preliminary data.</text>
</comment>
<evidence type="ECO:0000256" key="1">
    <source>
        <dbReference type="ARBA" id="ARBA00004123"/>
    </source>
</evidence>
<evidence type="ECO:0000313" key="3">
    <source>
        <dbReference type="EMBL" id="THW33449.1"/>
    </source>
</evidence>
<organism evidence="3 4">
    <name type="scientific">Aureobasidium pullulans</name>
    <name type="common">Black yeast</name>
    <name type="synonym">Pullularia pullulans</name>
    <dbReference type="NCBI Taxonomy" id="5580"/>
    <lineage>
        <taxon>Eukaryota</taxon>
        <taxon>Fungi</taxon>
        <taxon>Dikarya</taxon>
        <taxon>Ascomycota</taxon>
        <taxon>Pezizomycotina</taxon>
        <taxon>Dothideomycetes</taxon>
        <taxon>Dothideomycetidae</taxon>
        <taxon>Dothideales</taxon>
        <taxon>Saccotheciaceae</taxon>
        <taxon>Aureobasidium</taxon>
    </lineage>
</organism>
<evidence type="ECO:0000256" key="2">
    <source>
        <dbReference type="ARBA" id="ARBA00023242"/>
    </source>
</evidence>
<reference evidence="3 4" key="1">
    <citation type="submission" date="2018-10" db="EMBL/GenBank/DDBJ databases">
        <title>Fifty Aureobasidium pullulans genomes reveal a recombining polyextremotolerant generalist.</title>
        <authorList>
            <person name="Gostincar C."/>
            <person name="Turk M."/>
            <person name="Zajc J."/>
            <person name="Gunde-Cimerman N."/>
        </authorList>
    </citation>
    <scope>NUCLEOTIDE SEQUENCE [LARGE SCALE GENOMIC DNA]</scope>
    <source>
        <strain evidence="3 4">EXF-11013</strain>
    </source>
</reference>
<protein>
    <recommendedName>
        <fullName evidence="5">Zn(2)-C6 fungal-type domain-containing protein</fullName>
    </recommendedName>
</protein>
<dbReference type="GO" id="GO:0005634">
    <property type="term" value="C:nucleus"/>
    <property type="evidence" value="ECO:0007669"/>
    <property type="project" value="UniProtKB-SubCell"/>
</dbReference>
<comment type="subcellular location">
    <subcellularLocation>
        <location evidence="1">Nucleus</location>
    </subcellularLocation>
</comment>
<evidence type="ECO:0008006" key="5">
    <source>
        <dbReference type="Google" id="ProtNLM"/>
    </source>
</evidence>
<evidence type="ECO:0000313" key="4">
    <source>
        <dbReference type="Proteomes" id="UP000310687"/>
    </source>
</evidence>
<dbReference type="InterPro" id="IPR021858">
    <property type="entry name" value="Fun_TF"/>
</dbReference>
<dbReference type="GO" id="GO:0000981">
    <property type="term" value="F:DNA-binding transcription factor activity, RNA polymerase II-specific"/>
    <property type="evidence" value="ECO:0007669"/>
    <property type="project" value="InterPro"/>
</dbReference>
<dbReference type="GO" id="GO:0045944">
    <property type="term" value="P:positive regulation of transcription by RNA polymerase II"/>
    <property type="evidence" value="ECO:0007669"/>
    <property type="project" value="TreeGrafter"/>
</dbReference>
<dbReference type="InterPro" id="IPR001138">
    <property type="entry name" value="Zn2Cys6_DnaBD"/>
</dbReference>
<dbReference type="GO" id="GO:0000976">
    <property type="term" value="F:transcription cis-regulatory region binding"/>
    <property type="evidence" value="ECO:0007669"/>
    <property type="project" value="TreeGrafter"/>
</dbReference>
<dbReference type="EMBL" id="QZAL01000210">
    <property type="protein sequence ID" value="THW33449.1"/>
    <property type="molecule type" value="Genomic_DNA"/>
</dbReference>
<dbReference type="AlphaFoldDB" id="A0A4S8X2T1"/>
<keyword evidence="2" id="KW-0539">Nucleus</keyword>
<dbReference type="PANTHER" id="PTHR37534:SF43">
    <property type="entry name" value="FINGER DOMAIN PROTEIN, PUTATIVE (AFU_ORTHOLOGUE AFUA_1G01850)-RELATED"/>
    <property type="match status" value="1"/>
</dbReference>
<proteinExistence type="predicted"/>